<dbReference type="AlphaFoldDB" id="D4F4G2"/>
<dbReference type="Proteomes" id="UP000003692">
    <property type="component" value="Unassembled WGS sequence"/>
</dbReference>
<dbReference type="HOGENOM" id="CLU_3152240_0_0_6"/>
<sequence>MLYFNKNMSWLYLSLGSSREVNKIITGVGTSNGDKCPTTPTPFEGGVL</sequence>
<name>D4F4G2_EDWTA</name>
<comment type="caution">
    <text evidence="1">The sequence shown here is derived from an EMBL/GenBank/DDBJ whole genome shotgun (WGS) entry which is preliminary data.</text>
</comment>
<evidence type="ECO:0000313" key="2">
    <source>
        <dbReference type="Proteomes" id="UP000003692"/>
    </source>
</evidence>
<accession>D4F4G2</accession>
<evidence type="ECO:0000313" key="1">
    <source>
        <dbReference type="EMBL" id="EFE23349.1"/>
    </source>
</evidence>
<organism evidence="1 2">
    <name type="scientific">Edwardsiella tarda ATCC 23685</name>
    <dbReference type="NCBI Taxonomy" id="500638"/>
    <lineage>
        <taxon>Bacteria</taxon>
        <taxon>Pseudomonadati</taxon>
        <taxon>Pseudomonadota</taxon>
        <taxon>Gammaproteobacteria</taxon>
        <taxon>Enterobacterales</taxon>
        <taxon>Hafniaceae</taxon>
        <taxon>Edwardsiella</taxon>
    </lineage>
</organism>
<protein>
    <submittedName>
        <fullName evidence="1">Uncharacterized protein</fullName>
    </submittedName>
</protein>
<reference evidence="1 2" key="1">
    <citation type="submission" date="2010-02" db="EMBL/GenBank/DDBJ databases">
        <authorList>
            <person name="Weinstock G."/>
            <person name="Sodergren E."/>
            <person name="Clifton S."/>
            <person name="Fulton L."/>
            <person name="Fulton B."/>
            <person name="Courtney L."/>
            <person name="Fronick C."/>
            <person name="Harrison M."/>
            <person name="Strong C."/>
            <person name="Farmer C."/>
            <person name="Delahaunty K."/>
            <person name="Markovic C."/>
            <person name="Hall O."/>
            <person name="Minx P."/>
            <person name="Tomlinson C."/>
            <person name="Mitreva M."/>
            <person name="Nelson J."/>
            <person name="Hou S."/>
            <person name="Wollam A."/>
            <person name="Pepin K.H."/>
            <person name="Johnson M."/>
            <person name="Bhonagiri V."/>
            <person name="Zhang X."/>
            <person name="Suruliraj S."/>
            <person name="Warren W."/>
            <person name="Chinwalla A."/>
            <person name="Mardis E.R."/>
            <person name="Wilson R.K."/>
        </authorList>
    </citation>
    <scope>NUCLEOTIDE SEQUENCE [LARGE SCALE GENOMIC DNA]</scope>
    <source>
        <strain evidence="1 2">ATCC 23685</strain>
    </source>
</reference>
<proteinExistence type="predicted"/>
<gene>
    <name evidence="1" type="ORF">EDWATA_01633</name>
</gene>
<dbReference type="EMBL" id="ADGK01000095">
    <property type="protein sequence ID" value="EFE23349.1"/>
    <property type="molecule type" value="Genomic_DNA"/>
</dbReference>